<feature type="domain" description="Protein kinase" evidence="5">
    <location>
        <begin position="8"/>
        <end position="283"/>
    </location>
</feature>
<dbReference type="Gene3D" id="3.30.200.20">
    <property type="entry name" value="Phosphorylase Kinase, domain 1"/>
    <property type="match status" value="1"/>
</dbReference>
<evidence type="ECO:0000313" key="7">
    <source>
        <dbReference type="Proteomes" id="UP000272888"/>
    </source>
</evidence>
<organism evidence="6 7">
    <name type="scientific">Corallococcus llansteffanensis</name>
    <dbReference type="NCBI Taxonomy" id="2316731"/>
    <lineage>
        <taxon>Bacteria</taxon>
        <taxon>Pseudomonadati</taxon>
        <taxon>Myxococcota</taxon>
        <taxon>Myxococcia</taxon>
        <taxon>Myxococcales</taxon>
        <taxon>Cystobacterineae</taxon>
        <taxon>Myxococcaceae</taxon>
        <taxon>Corallococcus</taxon>
    </lineage>
</organism>
<dbReference type="GO" id="GO:0004674">
    <property type="term" value="F:protein serine/threonine kinase activity"/>
    <property type="evidence" value="ECO:0007669"/>
    <property type="project" value="UniProtKB-KW"/>
</dbReference>
<dbReference type="Proteomes" id="UP000272888">
    <property type="component" value="Unassembled WGS sequence"/>
</dbReference>
<dbReference type="PANTHER" id="PTHR43289">
    <property type="entry name" value="MITOGEN-ACTIVATED PROTEIN KINASE KINASE KINASE 20-RELATED"/>
    <property type="match status" value="1"/>
</dbReference>
<dbReference type="InterPro" id="IPR000719">
    <property type="entry name" value="Prot_kinase_dom"/>
</dbReference>
<keyword evidence="7" id="KW-1185">Reference proteome</keyword>
<dbReference type="SUPFAM" id="SSF56112">
    <property type="entry name" value="Protein kinase-like (PK-like)"/>
    <property type="match status" value="1"/>
</dbReference>
<evidence type="ECO:0000256" key="4">
    <source>
        <dbReference type="ARBA" id="ARBA00022840"/>
    </source>
</evidence>
<keyword evidence="6" id="KW-0723">Serine/threonine-protein kinase</keyword>
<accession>A0A3A8QVR1</accession>
<sequence length="318" mass="35807">MTSHVGKYQRIRLLTEGIIEDHLAKAAGPRGFEKTLVLQCLRSDMAEDVELREVFLDMAMEAARLSHPHLAQVFDFGVVDGTYFLAREHIDGPSLSRLIKHMAAQRMTLPATLCARIISQACEGLAYAHDLTDPQTNKPLRLIHRCVRPYNILLSHPGTARVVDFGVDFFRARWTHEHLTPNLRKYAYMAPEQVEGRSADRRVDVYALGLVLYELLTARRPYESTSGWDLLQVVVSEPPVPAEQFRPDLPGALQAILARTLARDRDQRYPDCRALQADLEEFILSVGEPVTPRQVARLIQQVTASDDPTVIAPEPALE</sequence>
<comment type="caution">
    <text evidence="6">The sequence shown here is derived from an EMBL/GenBank/DDBJ whole genome shotgun (WGS) entry which is preliminary data.</text>
</comment>
<dbReference type="CDD" id="cd14014">
    <property type="entry name" value="STKc_PknB_like"/>
    <property type="match status" value="1"/>
</dbReference>
<keyword evidence="1" id="KW-0808">Transferase</keyword>
<dbReference type="PANTHER" id="PTHR43289:SF6">
    <property type="entry name" value="SERINE_THREONINE-PROTEIN KINASE NEKL-3"/>
    <property type="match status" value="1"/>
</dbReference>
<dbReference type="PROSITE" id="PS50011">
    <property type="entry name" value="PROTEIN_KINASE_DOM"/>
    <property type="match status" value="1"/>
</dbReference>
<dbReference type="InterPro" id="IPR011009">
    <property type="entry name" value="Kinase-like_dom_sf"/>
</dbReference>
<dbReference type="Pfam" id="PF00069">
    <property type="entry name" value="Pkinase"/>
    <property type="match status" value="1"/>
</dbReference>
<dbReference type="GO" id="GO:0005524">
    <property type="term" value="F:ATP binding"/>
    <property type="evidence" value="ECO:0007669"/>
    <property type="project" value="UniProtKB-KW"/>
</dbReference>
<dbReference type="Gene3D" id="1.10.510.10">
    <property type="entry name" value="Transferase(Phosphotransferase) domain 1"/>
    <property type="match status" value="1"/>
</dbReference>
<evidence type="ECO:0000256" key="3">
    <source>
        <dbReference type="ARBA" id="ARBA00022777"/>
    </source>
</evidence>
<name>A0A3A8QVR1_9BACT</name>
<reference evidence="7" key="1">
    <citation type="submission" date="2018-09" db="EMBL/GenBank/DDBJ databases">
        <authorList>
            <person name="Livingstone P.G."/>
            <person name="Whitworth D.E."/>
        </authorList>
    </citation>
    <scope>NUCLEOTIDE SEQUENCE [LARGE SCALE GENOMIC DNA]</scope>
    <source>
        <strain evidence="7">CA051B</strain>
    </source>
</reference>
<dbReference type="RefSeq" id="WP_120641455.1">
    <property type="nucleotide sequence ID" value="NZ_RAWB01000003.1"/>
</dbReference>
<proteinExistence type="predicted"/>
<gene>
    <name evidence="6" type="ORF">D7V93_00610</name>
</gene>
<evidence type="ECO:0000259" key="5">
    <source>
        <dbReference type="PROSITE" id="PS50011"/>
    </source>
</evidence>
<evidence type="ECO:0000313" key="6">
    <source>
        <dbReference type="EMBL" id="RKH68902.1"/>
    </source>
</evidence>
<keyword evidence="2" id="KW-0547">Nucleotide-binding</keyword>
<keyword evidence="4" id="KW-0067">ATP-binding</keyword>
<evidence type="ECO:0000256" key="1">
    <source>
        <dbReference type="ARBA" id="ARBA00022679"/>
    </source>
</evidence>
<keyword evidence="3 6" id="KW-0418">Kinase</keyword>
<dbReference type="EMBL" id="RAWB01000003">
    <property type="protein sequence ID" value="RKH68902.1"/>
    <property type="molecule type" value="Genomic_DNA"/>
</dbReference>
<evidence type="ECO:0000256" key="2">
    <source>
        <dbReference type="ARBA" id="ARBA00022741"/>
    </source>
</evidence>
<dbReference type="AlphaFoldDB" id="A0A3A8QVR1"/>
<protein>
    <submittedName>
        <fullName evidence="6">Serine/threonine protein kinase</fullName>
    </submittedName>
</protein>